<dbReference type="EMBL" id="JAAGAX010000016">
    <property type="protein sequence ID" value="KAF2289223.1"/>
    <property type="molecule type" value="Genomic_DNA"/>
</dbReference>
<organism evidence="1 2">
    <name type="scientific">Hevea brasiliensis</name>
    <name type="common">Para rubber tree</name>
    <name type="synonym">Siphonia brasiliensis</name>
    <dbReference type="NCBI Taxonomy" id="3981"/>
    <lineage>
        <taxon>Eukaryota</taxon>
        <taxon>Viridiplantae</taxon>
        <taxon>Streptophyta</taxon>
        <taxon>Embryophyta</taxon>
        <taxon>Tracheophyta</taxon>
        <taxon>Spermatophyta</taxon>
        <taxon>Magnoliopsida</taxon>
        <taxon>eudicotyledons</taxon>
        <taxon>Gunneridae</taxon>
        <taxon>Pentapetalae</taxon>
        <taxon>rosids</taxon>
        <taxon>fabids</taxon>
        <taxon>Malpighiales</taxon>
        <taxon>Euphorbiaceae</taxon>
        <taxon>Crotonoideae</taxon>
        <taxon>Micrandreae</taxon>
        <taxon>Hevea</taxon>
    </lineage>
</organism>
<accession>A0A6A6KMI7</accession>
<protein>
    <recommendedName>
        <fullName evidence="3">RNase III domain-containing protein</fullName>
    </recommendedName>
</protein>
<evidence type="ECO:0000313" key="1">
    <source>
        <dbReference type="EMBL" id="KAF2289223.1"/>
    </source>
</evidence>
<dbReference type="PANTHER" id="PTHR47076">
    <property type="entry name" value="NHL DOMAIN PROTEIN"/>
    <property type="match status" value="1"/>
</dbReference>
<evidence type="ECO:0008006" key="3">
    <source>
        <dbReference type="Google" id="ProtNLM"/>
    </source>
</evidence>
<dbReference type="Proteomes" id="UP000467840">
    <property type="component" value="Chromosome 8"/>
</dbReference>
<name>A0A6A6KMI7_HEVBR</name>
<evidence type="ECO:0000313" key="2">
    <source>
        <dbReference type="Proteomes" id="UP000467840"/>
    </source>
</evidence>
<proteinExistence type="predicted"/>
<gene>
    <name evidence="1" type="ORF">GH714_030000</name>
</gene>
<sequence>MLALGNDIDISSKELNRLISEISKVETSCAADGMRLGLHKIVRISAKTNSTTPSVVCGAFRATFGAIAIDSGKSDVAGSAFWYVHTEDPEMAHVDPDSIPDQSSNSLLANTRCCFCFPCFGSRHSSSVGLAWWERIRSSRRHSDDNPWWHTGLRAIKKIREWSEIVAGPKWKTFIRRFNRSRSSGNGRHGKFQYDPLSYALNFDEGPGQSSNFDEEDDYGGFHDFSSRYASVSRSGKPLAMDGSRNKDMAVIAVG</sequence>
<dbReference type="PANTHER" id="PTHR47076:SF9">
    <property type="entry name" value="NHL DOMAIN PROTEIN"/>
    <property type="match status" value="1"/>
</dbReference>
<reference evidence="1 2" key="1">
    <citation type="journal article" date="2020" name="Mol. Plant">
        <title>The Chromosome-Based Rubber Tree Genome Provides New Insights into Spurge Genome Evolution and Rubber Biosynthesis.</title>
        <authorList>
            <person name="Liu J."/>
            <person name="Shi C."/>
            <person name="Shi C.C."/>
            <person name="Li W."/>
            <person name="Zhang Q.J."/>
            <person name="Zhang Y."/>
            <person name="Li K."/>
            <person name="Lu H.F."/>
            <person name="Shi C."/>
            <person name="Zhu S.T."/>
            <person name="Xiao Z.Y."/>
            <person name="Nan H."/>
            <person name="Yue Y."/>
            <person name="Zhu X.G."/>
            <person name="Wu Y."/>
            <person name="Hong X.N."/>
            <person name="Fan G.Y."/>
            <person name="Tong Y."/>
            <person name="Zhang D."/>
            <person name="Mao C.L."/>
            <person name="Liu Y.L."/>
            <person name="Hao S.J."/>
            <person name="Liu W.Q."/>
            <person name="Lv M.Q."/>
            <person name="Zhang H.B."/>
            <person name="Liu Y."/>
            <person name="Hu-Tang G.R."/>
            <person name="Wang J.P."/>
            <person name="Wang J.H."/>
            <person name="Sun Y.H."/>
            <person name="Ni S.B."/>
            <person name="Chen W.B."/>
            <person name="Zhang X.C."/>
            <person name="Jiao Y.N."/>
            <person name="Eichler E.E."/>
            <person name="Li G.H."/>
            <person name="Liu X."/>
            <person name="Gao L.Z."/>
        </authorList>
    </citation>
    <scope>NUCLEOTIDE SEQUENCE [LARGE SCALE GENOMIC DNA]</scope>
    <source>
        <strain evidence="2">cv. GT1</strain>
        <tissue evidence="1">Leaf</tissue>
    </source>
</reference>
<keyword evidence="2" id="KW-1185">Reference proteome</keyword>
<dbReference type="AlphaFoldDB" id="A0A6A6KMI7"/>
<comment type="caution">
    <text evidence="1">The sequence shown here is derived from an EMBL/GenBank/DDBJ whole genome shotgun (WGS) entry which is preliminary data.</text>
</comment>